<organism evidence="1 2">
    <name type="scientific">Psilocybe cf. subviscida</name>
    <dbReference type="NCBI Taxonomy" id="2480587"/>
    <lineage>
        <taxon>Eukaryota</taxon>
        <taxon>Fungi</taxon>
        <taxon>Dikarya</taxon>
        <taxon>Basidiomycota</taxon>
        <taxon>Agaricomycotina</taxon>
        <taxon>Agaricomycetes</taxon>
        <taxon>Agaricomycetidae</taxon>
        <taxon>Agaricales</taxon>
        <taxon>Agaricineae</taxon>
        <taxon>Strophariaceae</taxon>
        <taxon>Psilocybe</taxon>
    </lineage>
</organism>
<evidence type="ECO:0000313" key="1">
    <source>
        <dbReference type="EMBL" id="KAF5309420.1"/>
    </source>
</evidence>
<dbReference type="EMBL" id="JAACJJ010000059">
    <property type="protein sequence ID" value="KAF5309420.1"/>
    <property type="molecule type" value="Genomic_DNA"/>
</dbReference>
<dbReference type="Proteomes" id="UP000567179">
    <property type="component" value="Unassembled WGS sequence"/>
</dbReference>
<sequence>MPSPISPNDRCSAKCGSTSGCGVCQELDDIRQEIKMGEDIVRKAKTRRSALLSTINASNDTFTSKFPVEIICYIFEEYVKLHEMTRREYTTTSNTQRPRYFAAIHRSAPLRLGSICRKWRNIAWAHAQLWKTLVVAISCPGHELGPMMVVEWLGRTREQHLDVQMNEYWPNPNILATEVPGRQEMLENAKSIIQALNGVSSRWRSLDFSDCPLDILSELDSSGCCSASILEHLSLGGLSRGRRTTGIKLLQKSKHRHQPTHFNLLSAIRPSRLNIEWTRLTHLYMENMSARHLLRIFQCTTESAPALRHLTLCLGDDLHGWSFTAQGAFTFSRSASRSSRPSRPINIV</sequence>
<evidence type="ECO:0000313" key="2">
    <source>
        <dbReference type="Proteomes" id="UP000567179"/>
    </source>
</evidence>
<protein>
    <recommendedName>
        <fullName evidence="3">F-box domain-containing protein</fullName>
    </recommendedName>
</protein>
<dbReference type="AlphaFoldDB" id="A0A8H5ARA2"/>
<gene>
    <name evidence="1" type="ORF">D9619_012358</name>
</gene>
<reference evidence="1 2" key="1">
    <citation type="journal article" date="2020" name="ISME J.">
        <title>Uncovering the hidden diversity of litter-decomposition mechanisms in mushroom-forming fungi.</title>
        <authorList>
            <person name="Floudas D."/>
            <person name="Bentzer J."/>
            <person name="Ahren D."/>
            <person name="Johansson T."/>
            <person name="Persson P."/>
            <person name="Tunlid A."/>
        </authorList>
    </citation>
    <scope>NUCLEOTIDE SEQUENCE [LARGE SCALE GENOMIC DNA]</scope>
    <source>
        <strain evidence="1 2">CBS 101986</strain>
    </source>
</reference>
<comment type="caution">
    <text evidence="1">The sequence shown here is derived from an EMBL/GenBank/DDBJ whole genome shotgun (WGS) entry which is preliminary data.</text>
</comment>
<accession>A0A8H5ARA2</accession>
<evidence type="ECO:0008006" key="3">
    <source>
        <dbReference type="Google" id="ProtNLM"/>
    </source>
</evidence>
<proteinExistence type="predicted"/>
<dbReference type="OrthoDB" id="3357519at2759"/>
<keyword evidence="2" id="KW-1185">Reference proteome</keyword>
<name>A0A8H5ARA2_9AGAR</name>